<dbReference type="EMBL" id="FMWP01000013">
    <property type="protein sequence ID" value="SCZ89186.1"/>
    <property type="molecule type" value="Genomic_DNA"/>
</dbReference>
<protein>
    <submittedName>
        <fullName evidence="1">BZ3500_MvSof-1268-A1-R1_Chr1-1g01015 protein</fullName>
    </submittedName>
</protein>
<accession>A0A2X0KET2</accession>
<organism evidence="1 2">
    <name type="scientific">Microbotryum saponariae</name>
    <dbReference type="NCBI Taxonomy" id="289078"/>
    <lineage>
        <taxon>Eukaryota</taxon>
        <taxon>Fungi</taxon>
        <taxon>Dikarya</taxon>
        <taxon>Basidiomycota</taxon>
        <taxon>Pucciniomycotina</taxon>
        <taxon>Microbotryomycetes</taxon>
        <taxon>Microbotryales</taxon>
        <taxon>Microbotryaceae</taxon>
        <taxon>Microbotryum</taxon>
    </lineage>
</organism>
<evidence type="ECO:0000313" key="1">
    <source>
        <dbReference type="EMBL" id="SCZ89186.1"/>
    </source>
</evidence>
<evidence type="ECO:0000313" key="2">
    <source>
        <dbReference type="Proteomes" id="UP000249723"/>
    </source>
</evidence>
<sequence length="55" mass="5551">MTEVTVGAYEDDAVSIEPANKGGALGWFSAVAECELPFFARSAAGDLGDGADSSP</sequence>
<dbReference type="Proteomes" id="UP000249723">
    <property type="component" value="Unassembled WGS sequence"/>
</dbReference>
<name>A0A2X0KET2_9BASI</name>
<gene>
    <name evidence="1" type="ORF">BZ3500_MVSOF-1268-A1-R1_CHR1-1G01015</name>
</gene>
<keyword evidence="2" id="KW-1185">Reference proteome</keyword>
<reference evidence="2" key="1">
    <citation type="submission" date="2016-10" db="EMBL/GenBank/DDBJ databases">
        <authorList>
            <person name="Jeantristanb JTB J.-T."/>
            <person name="Ricardo R."/>
        </authorList>
    </citation>
    <scope>NUCLEOTIDE SEQUENCE [LARGE SCALE GENOMIC DNA]</scope>
</reference>
<dbReference type="AlphaFoldDB" id="A0A2X0KET2"/>
<proteinExistence type="predicted"/>